<evidence type="ECO:0000313" key="4">
    <source>
        <dbReference type="RefSeq" id="XP_028147107.1"/>
    </source>
</evidence>
<dbReference type="RefSeq" id="XP_028147107.1">
    <property type="nucleotide sequence ID" value="XM_028291306.1"/>
</dbReference>
<dbReference type="Proteomes" id="UP001652700">
    <property type="component" value="Unplaced"/>
</dbReference>
<evidence type="ECO:0000313" key="2">
    <source>
        <dbReference type="EnsemblMetazoa" id="XP_050512350.1"/>
    </source>
</evidence>
<sequence length="82" mass="9021">MFRFTLFVLAIIVTLSNAFYIPSYLYDRPQYLLPPQLRDASVHVRGEASIKLDPTEFNIGKIKGVIGGSAQGNGEGTIVFST</sequence>
<organism evidence="4">
    <name type="scientific">Diabrotica virgifera virgifera</name>
    <name type="common">western corn rootworm</name>
    <dbReference type="NCBI Taxonomy" id="50390"/>
    <lineage>
        <taxon>Eukaryota</taxon>
        <taxon>Metazoa</taxon>
        <taxon>Ecdysozoa</taxon>
        <taxon>Arthropoda</taxon>
        <taxon>Hexapoda</taxon>
        <taxon>Insecta</taxon>
        <taxon>Pterygota</taxon>
        <taxon>Neoptera</taxon>
        <taxon>Endopterygota</taxon>
        <taxon>Coleoptera</taxon>
        <taxon>Polyphaga</taxon>
        <taxon>Cucujiformia</taxon>
        <taxon>Chrysomeloidea</taxon>
        <taxon>Chrysomelidae</taxon>
        <taxon>Galerucinae</taxon>
        <taxon>Diabroticina</taxon>
        <taxon>Diabroticites</taxon>
        <taxon>Diabrotica</taxon>
    </lineage>
</organism>
<evidence type="ECO:0000256" key="1">
    <source>
        <dbReference type="SAM" id="SignalP"/>
    </source>
</evidence>
<protein>
    <submittedName>
        <fullName evidence="4">Uncharacterized protein LOC114340550 isoform X4</fullName>
    </submittedName>
</protein>
<evidence type="ECO:0000313" key="3">
    <source>
        <dbReference type="Proteomes" id="UP001652700"/>
    </source>
</evidence>
<proteinExistence type="predicted"/>
<dbReference type="AlphaFoldDB" id="A0A6P7GMA3"/>
<name>A0A6P7GMA3_DIAVI</name>
<reference evidence="2" key="2">
    <citation type="submission" date="2025-05" db="UniProtKB">
        <authorList>
            <consortium name="EnsemblMetazoa"/>
        </authorList>
    </citation>
    <scope>IDENTIFICATION</scope>
</reference>
<feature type="chain" id="PRO_5027966512" evidence="1">
    <location>
        <begin position="19"/>
        <end position="82"/>
    </location>
</feature>
<keyword evidence="1" id="KW-0732">Signal</keyword>
<accession>A0A6P7GMA3</accession>
<dbReference type="EnsemblMetazoa" id="XM_050656393.1">
    <property type="protein sequence ID" value="XP_050512350.1"/>
    <property type="gene ID" value="LOC126888279"/>
</dbReference>
<gene>
    <name evidence="4" type="primary">LOC114340550</name>
</gene>
<reference evidence="4" key="1">
    <citation type="submission" date="2025-04" db="UniProtKB">
        <authorList>
            <consortium name="RefSeq"/>
        </authorList>
    </citation>
    <scope>IDENTIFICATION</scope>
    <source>
        <tissue evidence="4">Whole insect</tissue>
    </source>
</reference>
<feature type="signal peptide" evidence="1">
    <location>
        <begin position="1"/>
        <end position="18"/>
    </location>
</feature>
<keyword evidence="3" id="KW-1185">Reference proteome</keyword>